<dbReference type="AlphaFoldDB" id="A0A7Z6WLE0"/>
<evidence type="ECO:0000313" key="2">
    <source>
        <dbReference type="Proteomes" id="UP000627573"/>
    </source>
</evidence>
<name>A0A7Z6WLE0_RHOER</name>
<evidence type="ECO:0000313" key="1">
    <source>
        <dbReference type="EMBL" id="MBH5147736.1"/>
    </source>
</evidence>
<proteinExistence type="predicted"/>
<sequence>MTPPSGLPTTAVVSVELAALLAESAERGVLPSALALARRLGIANTTLRRNFPETVEVLTKHRQTDRSTPTLAAPPNHIQNLELENRKLRTRNRELTEQVALASSQIQQLSLEAHQLRTELHQRTAVATISSPRK</sequence>
<dbReference type="EMBL" id="JAECSB010000102">
    <property type="protein sequence ID" value="MBH5147736.1"/>
    <property type="molecule type" value="Genomic_DNA"/>
</dbReference>
<protein>
    <submittedName>
        <fullName evidence="1">Uncharacterized protein</fullName>
    </submittedName>
</protein>
<comment type="caution">
    <text evidence="1">The sequence shown here is derived from an EMBL/GenBank/DDBJ whole genome shotgun (WGS) entry which is preliminary data.</text>
</comment>
<gene>
    <name evidence="1" type="ORF">I3517_34585</name>
</gene>
<accession>A0A7Z6WLE0</accession>
<keyword evidence="2" id="KW-1185">Reference proteome</keyword>
<dbReference type="RefSeq" id="WP_054186482.1">
    <property type="nucleotide sequence ID" value="NZ_JAECSB010000102.1"/>
</dbReference>
<reference evidence="1 2" key="1">
    <citation type="submission" date="2020-12" db="EMBL/GenBank/DDBJ databases">
        <title>Draft genome sequence of furan degrading bacterial strain FUR100.</title>
        <authorList>
            <person name="Woiski C."/>
        </authorList>
    </citation>
    <scope>NUCLEOTIDE SEQUENCE [LARGE SCALE GENOMIC DNA]</scope>
    <source>
        <strain evidence="1 2">FUR100</strain>
    </source>
</reference>
<dbReference type="Proteomes" id="UP000627573">
    <property type="component" value="Unassembled WGS sequence"/>
</dbReference>
<organism evidence="1 2">
    <name type="scientific">Rhodococcus erythropolis</name>
    <name type="common">Arthrobacter picolinophilus</name>
    <dbReference type="NCBI Taxonomy" id="1833"/>
    <lineage>
        <taxon>Bacteria</taxon>
        <taxon>Bacillati</taxon>
        <taxon>Actinomycetota</taxon>
        <taxon>Actinomycetes</taxon>
        <taxon>Mycobacteriales</taxon>
        <taxon>Nocardiaceae</taxon>
        <taxon>Rhodococcus</taxon>
        <taxon>Rhodococcus erythropolis group</taxon>
    </lineage>
</organism>